<dbReference type="PROSITE" id="PS51199">
    <property type="entry name" value="SF4_HELICASE"/>
    <property type="match status" value="1"/>
</dbReference>
<dbReference type="Proteomes" id="UP001431131">
    <property type="component" value="Unassembled WGS sequence"/>
</dbReference>
<dbReference type="InterPro" id="IPR027417">
    <property type="entry name" value="P-loop_NTPase"/>
</dbReference>
<dbReference type="InterPro" id="IPR007694">
    <property type="entry name" value="DNA_helicase_DnaB-like_C"/>
</dbReference>
<dbReference type="SUPFAM" id="SSF52540">
    <property type="entry name" value="P-loop containing nucleoside triphosphate hydrolases"/>
    <property type="match status" value="1"/>
</dbReference>
<evidence type="ECO:0000313" key="2">
    <source>
        <dbReference type="EMBL" id="MCH1627122.1"/>
    </source>
</evidence>
<name>A0AAW5E2J6_9BACI</name>
<protein>
    <submittedName>
        <fullName evidence="2">DnaB-like helicase C-terminal domain-containing protein</fullName>
    </submittedName>
</protein>
<dbReference type="EMBL" id="JAKTTI010000034">
    <property type="protein sequence ID" value="MCH1627122.1"/>
    <property type="molecule type" value="Genomic_DNA"/>
</dbReference>
<organism evidence="2 3">
    <name type="scientific">Fredinandcohnia quinoae</name>
    <dbReference type="NCBI Taxonomy" id="2918902"/>
    <lineage>
        <taxon>Bacteria</taxon>
        <taxon>Bacillati</taxon>
        <taxon>Bacillota</taxon>
        <taxon>Bacilli</taxon>
        <taxon>Bacillales</taxon>
        <taxon>Bacillaceae</taxon>
        <taxon>Fredinandcohnia</taxon>
    </lineage>
</organism>
<sequence length="237" mass="26904">MGKTDVMLHFAKVAGWAGYLPIIFSLEMPEHLITSRLIASTGGFNRTKMRDPNKMLSQKQKTKWPDVIGNLNETTIQIFDGAGQSIPEIRAKARKMVNQFPNRKPIIFIDYLTLIRSSDFYGGSSHLQVSEISRNLKTMAKDFACPVICLAQLNRSVESRANKRSMMSDIRESGSIEQDADLILFLYREKYYDKNLDDSTLEIILSKNRNGPVGTIPVKYNEYTGELEELKESNISI</sequence>
<gene>
    <name evidence="2" type="ORF">MJG50_17455</name>
</gene>
<comment type="caution">
    <text evidence="2">The sequence shown here is derived from an EMBL/GenBank/DDBJ whole genome shotgun (WGS) entry which is preliminary data.</text>
</comment>
<keyword evidence="2" id="KW-0067">ATP-binding</keyword>
<keyword evidence="2" id="KW-0378">Hydrolase</keyword>
<keyword evidence="2" id="KW-0347">Helicase</keyword>
<accession>A0AAW5E2J6</accession>
<dbReference type="GO" id="GO:0006260">
    <property type="term" value="P:DNA replication"/>
    <property type="evidence" value="ECO:0007669"/>
    <property type="project" value="InterPro"/>
</dbReference>
<dbReference type="GO" id="GO:0003678">
    <property type="term" value="F:DNA helicase activity"/>
    <property type="evidence" value="ECO:0007669"/>
    <property type="project" value="InterPro"/>
</dbReference>
<keyword evidence="2" id="KW-0547">Nucleotide-binding</keyword>
<evidence type="ECO:0000313" key="3">
    <source>
        <dbReference type="Proteomes" id="UP001431131"/>
    </source>
</evidence>
<dbReference type="AlphaFoldDB" id="A0AAW5E2J6"/>
<evidence type="ECO:0000259" key="1">
    <source>
        <dbReference type="PROSITE" id="PS51199"/>
    </source>
</evidence>
<feature type="domain" description="SF4 helicase" evidence="1">
    <location>
        <begin position="1"/>
        <end position="234"/>
    </location>
</feature>
<dbReference type="Pfam" id="PF03796">
    <property type="entry name" value="DnaB_C"/>
    <property type="match status" value="1"/>
</dbReference>
<reference evidence="2" key="1">
    <citation type="submission" date="2022-02" db="EMBL/GenBank/DDBJ databases">
        <title>Fredinandcohnia quinoae sp. nov. isolated from Chenopodium quinoa seeds.</title>
        <authorList>
            <person name="Saati-Santamaria Z."/>
            <person name="Flores-Felix J.D."/>
            <person name="Igual J.M."/>
            <person name="Velazquez E."/>
            <person name="Garcia-Fraile P."/>
            <person name="Martinez-Molina E."/>
        </authorList>
    </citation>
    <scope>NUCLEOTIDE SEQUENCE</scope>
    <source>
        <strain evidence="2">SECRCQ15</strain>
    </source>
</reference>
<dbReference type="PANTHER" id="PTHR30153:SF2">
    <property type="entry name" value="REPLICATIVE DNA HELICASE"/>
    <property type="match status" value="1"/>
</dbReference>
<keyword evidence="3" id="KW-1185">Reference proteome</keyword>
<dbReference type="Gene3D" id="3.40.50.300">
    <property type="entry name" value="P-loop containing nucleotide triphosphate hydrolases"/>
    <property type="match status" value="1"/>
</dbReference>
<dbReference type="PANTHER" id="PTHR30153">
    <property type="entry name" value="REPLICATIVE DNA HELICASE DNAB"/>
    <property type="match status" value="1"/>
</dbReference>
<proteinExistence type="predicted"/>
<dbReference type="GO" id="GO:0005524">
    <property type="term" value="F:ATP binding"/>
    <property type="evidence" value="ECO:0007669"/>
    <property type="project" value="InterPro"/>
</dbReference>
<dbReference type="GO" id="GO:0005829">
    <property type="term" value="C:cytosol"/>
    <property type="evidence" value="ECO:0007669"/>
    <property type="project" value="TreeGrafter"/>
</dbReference>